<comment type="caution">
    <text evidence="1">The sequence shown here is derived from an EMBL/GenBank/DDBJ whole genome shotgun (WGS) entry which is preliminary data.</text>
</comment>
<keyword evidence="2" id="KW-1185">Reference proteome</keyword>
<evidence type="ECO:0008006" key="3">
    <source>
        <dbReference type="Google" id="ProtNLM"/>
    </source>
</evidence>
<protein>
    <recommendedName>
        <fullName evidence="3">Lipoprotein</fullName>
    </recommendedName>
</protein>
<gene>
    <name evidence="1" type="ORF">Q4Q39_15605</name>
</gene>
<reference evidence="1" key="1">
    <citation type="submission" date="2023-07" db="EMBL/GenBank/DDBJ databases">
        <title>Two novel species in the genus Flavivirga.</title>
        <authorList>
            <person name="Kwon K."/>
        </authorList>
    </citation>
    <scope>NUCLEOTIDE SEQUENCE</scope>
    <source>
        <strain evidence="1">KACC 14157</strain>
    </source>
</reference>
<dbReference type="RefSeq" id="WP_303283486.1">
    <property type="nucleotide sequence ID" value="NZ_BAABCZ010000004.1"/>
</dbReference>
<evidence type="ECO:0000313" key="2">
    <source>
        <dbReference type="Proteomes" id="UP001176891"/>
    </source>
</evidence>
<proteinExistence type="predicted"/>
<sequence length="167" mass="19252">MNTKSIQRLAFFLAIMAFSFQSCEEKPKPPKIKAPKQIIDYEYAKELEDEYKNTRSAIINKHLGIEDTREFWFDLEELKKYIAYVEQEADSLGYTRLGIRIYNGAYPKEKRFHDPGYSTVFLVPTGNKTKSKASFSPISSTFVINDNIHEIPAYNYGHAGKPPKNVN</sequence>
<organism evidence="1 2">
    <name type="scientific">Flavivirga amylovorans</name>
    <dbReference type="NCBI Taxonomy" id="870486"/>
    <lineage>
        <taxon>Bacteria</taxon>
        <taxon>Pseudomonadati</taxon>
        <taxon>Bacteroidota</taxon>
        <taxon>Flavobacteriia</taxon>
        <taxon>Flavobacteriales</taxon>
        <taxon>Flavobacteriaceae</taxon>
        <taxon>Flavivirga</taxon>
    </lineage>
</organism>
<name>A0ABT8X4M9_9FLAO</name>
<accession>A0ABT8X4M9</accession>
<evidence type="ECO:0000313" key="1">
    <source>
        <dbReference type="EMBL" id="MDO5988836.1"/>
    </source>
</evidence>
<dbReference type="Proteomes" id="UP001176891">
    <property type="component" value="Unassembled WGS sequence"/>
</dbReference>
<dbReference type="EMBL" id="JAUOEM010000005">
    <property type="protein sequence ID" value="MDO5988836.1"/>
    <property type="molecule type" value="Genomic_DNA"/>
</dbReference>
<dbReference type="PROSITE" id="PS51257">
    <property type="entry name" value="PROKAR_LIPOPROTEIN"/>
    <property type="match status" value="1"/>
</dbReference>